<proteinExistence type="predicted"/>
<protein>
    <submittedName>
        <fullName evidence="1">Uncharacterized protein</fullName>
    </submittedName>
</protein>
<organism evidence="1 2">
    <name type="scientific">Thanatephorus cucumeris (strain AG1-IA)</name>
    <name type="common">Rice sheath blight fungus</name>
    <name type="synonym">Rhizoctonia solani</name>
    <dbReference type="NCBI Taxonomy" id="983506"/>
    <lineage>
        <taxon>Eukaryota</taxon>
        <taxon>Fungi</taxon>
        <taxon>Dikarya</taxon>
        <taxon>Basidiomycota</taxon>
        <taxon>Agaricomycotina</taxon>
        <taxon>Agaricomycetes</taxon>
        <taxon>Cantharellales</taxon>
        <taxon>Ceratobasidiaceae</taxon>
        <taxon>Rhizoctonia</taxon>
        <taxon>Rhizoctonia solani AG-1</taxon>
    </lineage>
</organism>
<name>L8WKT4_THACA</name>
<dbReference type="HOGENOM" id="CLU_2723955_0_0_1"/>
<dbReference type="Proteomes" id="UP000011668">
    <property type="component" value="Unassembled WGS sequence"/>
</dbReference>
<sequence>MRYRNHNEQRVNNRDRIWRPGLSSNNPPVFSLVGNGVIYPTAGAIVQNHNPEVHGCHLALSFFMTDLFEFVS</sequence>
<evidence type="ECO:0000313" key="1">
    <source>
        <dbReference type="EMBL" id="ELU37342.1"/>
    </source>
</evidence>
<comment type="caution">
    <text evidence="1">The sequence shown here is derived from an EMBL/GenBank/DDBJ whole genome shotgun (WGS) entry which is preliminary data.</text>
</comment>
<accession>L8WKT4</accession>
<keyword evidence="2" id="KW-1185">Reference proteome</keyword>
<reference evidence="1 2" key="1">
    <citation type="journal article" date="2013" name="Nat. Commun.">
        <title>The evolution and pathogenic mechanisms of the rice sheath blight pathogen.</title>
        <authorList>
            <person name="Zheng A."/>
            <person name="Lin R."/>
            <person name="Xu L."/>
            <person name="Qin P."/>
            <person name="Tang C."/>
            <person name="Ai P."/>
            <person name="Zhang D."/>
            <person name="Liu Y."/>
            <person name="Sun Z."/>
            <person name="Feng H."/>
            <person name="Wang Y."/>
            <person name="Chen Y."/>
            <person name="Liang X."/>
            <person name="Fu R."/>
            <person name="Li Q."/>
            <person name="Zhang J."/>
            <person name="Yu X."/>
            <person name="Xie Z."/>
            <person name="Ding L."/>
            <person name="Guan P."/>
            <person name="Tang J."/>
            <person name="Liang Y."/>
            <person name="Wang S."/>
            <person name="Deng Q."/>
            <person name="Li S."/>
            <person name="Zhu J."/>
            <person name="Wang L."/>
            <person name="Liu H."/>
            <person name="Li P."/>
        </authorList>
    </citation>
    <scope>NUCLEOTIDE SEQUENCE [LARGE SCALE GENOMIC DNA]</scope>
    <source>
        <strain evidence="2">AG-1 IA</strain>
    </source>
</reference>
<dbReference type="EMBL" id="AFRT01002698">
    <property type="protein sequence ID" value="ELU37342.1"/>
    <property type="molecule type" value="Genomic_DNA"/>
</dbReference>
<dbReference type="AlphaFoldDB" id="L8WKT4"/>
<gene>
    <name evidence="1" type="ORF">AG1IA_08631</name>
</gene>
<evidence type="ECO:0000313" key="2">
    <source>
        <dbReference type="Proteomes" id="UP000011668"/>
    </source>
</evidence>